<comment type="caution">
    <text evidence="7">The sequence shown here is derived from an EMBL/GenBank/DDBJ whole genome shotgun (WGS) entry which is preliminary data.</text>
</comment>
<dbReference type="GO" id="GO:0016020">
    <property type="term" value="C:membrane"/>
    <property type="evidence" value="ECO:0007669"/>
    <property type="project" value="UniProtKB-SubCell"/>
</dbReference>
<accession>A0AAN7STH8</accession>
<dbReference type="AlphaFoldDB" id="A0AAN7STH8"/>
<organism evidence="7 8">
    <name type="scientific">Lithohypha guttulata</name>
    <dbReference type="NCBI Taxonomy" id="1690604"/>
    <lineage>
        <taxon>Eukaryota</taxon>
        <taxon>Fungi</taxon>
        <taxon>Dikarya</taxon>
        <taxon>Ascomycota</taxon>
        <taxon>Pezizomycotina</taxon>
        <taxon>Eurotiomycetes</taxon>
        <taxon>Chaetothyriomycetidae</taxon>
        <taxon>Chaetothyriales</taxon>
        <taxon>Trichomeriaceae</taxon>
        <taxon>Lithohypha</taxon>
    </lineage>
</organism>
<dbReference type="PANTHER" id="PTHR45649">
    <property type="entry name" value="AMINO-ACID PERMEASE BAT1"/>
    <property type="match status" value="1"/>
</dbReference>
<sequence length="251" mass="27243">MYEKELASGVAIEPVDHAVEDSNPYASTSLAYQDQTVVENQGRLRRLFSFAQLLAFALTFMSSWEVVAMNMGATFYNGGPRALVWGCLLVVIGSLAQALSMAELGSILPIAGAQYHWTDMLAPESSRRIITWYQGWVTWFAWVSALGGSSSSLAFILLGLIADNVPSYAATQQSWHLTVVMIAILLTVGLINSYAFIVVPWLELASGVFHVILFIVFVGVFAGLGSGNSAQFVFTEGNSYSGWGKFAAFNI</sequence>
<feature type="transmembrane region" description="Helical" evidence="6">
    <location>
        <begin position="174"/>
        <end position="197"/>
    </location>
</feature>
<dbReference type="Gene3D" id="1.20.1740.10">
    <property type="entry name" value="Amino acid/polyamine transporter I"/>
    <property type="match status" value="1"/>
</dbReference>
<dbReference type="Pfam" id="PF13520">
    <property type="entry name" value="AA_permease_2"/>
    <property type="match status" value="1"/>
</dbReference>
<dbReference type="Proteomes" id="UP001309876">
    <property type="component" value="Unassembled WGS sequence"/>
</dbReference>
<keyword evidence="3 6" id="KW-0812">Transmembrane</keyword>
<keyword evidence="2" id="KW-0813">Transport</keyword>
<reference evidence="7 8" key="1">
    <citation type="submission" date="2023-08" db="EMBL/GenBank/DDBJ databases">
        <title>Black Yeasts Isolated from many extreme environments.</title>
        <authorList>
            <person name="Coleine C."/>
            <person name="Stajich J.E."/>
            <person name="Selbmann L."/>
        </authorList>
    </citation>
    <scope>NUCLEOTIDE SEQUENCE [LARGE SCALE GENOMIC DNA]</scope>
    <source>
        <strain evidence="7 8">CCFEE 5910</strain>
    </source>
</reference>
<dbReference type="PANTHER" id="PTHR45649:SF5">
    <property type="entry name" value="GABA TRANSPORTER (EUROFUNG)-RELATED"/>
    <property type="match status" value="1"/>
</dbReference>
<keyword evidence="8" id="KW-1185">Reference proteome</keyword>
<evidence type="ECO:0000256" key="2">
    <source>
        <dbReference type="ARBA" id="ARBA00022448"/>
    </source>
</evidence>
<evidence type="ECO:0000256" key="6">
    <source>
        <dbReference type="SAM" id="Phobius"/>
    </source>
</evidence>
<name>A0AAN7STH8_9EURO</name>
<evidence type="ECO:0000313" key="7">
    <source>
        <dbReference type="EMBL" id="KAK5080956.1"/>
    </source>
</evidence>
<comment type="subcellular location">
    <subcellularLocation>
        <location evidence="1">Membrane</location>
        <topology evidence="1">Multi-pass membrane protein</topology>
    </subcellularLocation>
</comment>
<evidence type="ECO:0000256" key="1">
    <source>
        <dbReference type="ARBA" id="ARBA00004141"/>
    </source>
</evidence>
<dbReference type="EMBL" id="JAVRRJ010000011">
    <property type="protein sequence ID" value="KAK5080956.1"/>
    <property type="molecule type" value="Genomic_DNA"/>
</dbReference>
<evidence type="ECO:0000256" key="5">
    <source>
        <dbReference type="ARBA" id="ARBA00023136"/>
    </source>
</evidence>
<evidence type="ECO:0008006" key="9">
    <source>
        <dbReference type="Google" id="ProtNLM"/>
    </source>
</evidence>
<dbReference type="GO" id="GO:0022857">
    <property type="term" value="F:transmembrane transporter activity"/>
    <property type="evidence" value="ECO:0007669"/>
    <property type="project" value="InterPro"/>
</dbReference>
<protein>
    <recommendedName>
        <fullName evidence="9">Choline transport protein</fullName>
    </recommendedName>
</protein>
<dbReference type="InterPro" id="IPR002293">
    <property type="entry name" value="AA/rel_permease1"/>
</dbReference>
<feature type="transmembrane region" description="Helical" evidence="6">
    <location>
        <begin position="82"/>
        <end position="102"/>
    </location>
</feature>
<feature type="transmembrane region" description="Helical" evidence="6">
    <location>
        <begin position="53"/>
        <end position="76"/>
    </location>
</feature>
<keyword evidence="5 6" id="KW-0472">Membrane</keyword>
<gene>
    <name evidence="7" type="ORF">LTR05_008273</name>
</gene>
<feature type="transmembrane region" description="Helical" evidence="6">
    <location>
        <begin position="204"/>
        <end position="224"/>
    </location>
</feature>
<evidence type="ECO:0000256" key="4">
    <source>
        <dbReference type="ARBA" id="ARBA00022989"/>
    </source>
</evidence>
<evidence type="ECO:0000256" key="3">
    <source>
        <dbReference type="ARBA" id="ARBA00022692"/>
    </source>
</evidence>
<evidence type="ECO:0000313" key="8">
    <source>
        <dbReference type="Proteomes" id="UP001309876"/>
    </source>
</evidence>
<feature type="transmembrane region" description="Helical" evidence="6">
    <location>
        <begin position="136"/>
        <end position="162"/>
    </location>
</feature>
<proteinExistence type="predicted"/>
<keyword evidence="4 6" id="KW-1133">Transmembrane helix</keyword>